<evidence type="ECO:0000313" key="2">
    <source>
        <dbReference type="Proteomes" id="UP000008281"/>
    </source>
</evidence>
<dbReference type="OMA" id="TEHIANF"/>
<dbReference type="InterPro" id="IPR021942">
    <property type="entry name" value="DUF3557"/>
</dbReference>
<reference evidence="1" key="1">
    <citation type="submission" date="2007-07" db="EMBL/GenBank/DDBJ databases">
        <title>PCAP assembly of the Caenorhabditis remanei genome.</title>
        <authorList>
            <consortium name="The Caenorhabditis remanei Sequencing Consortium"/>
            <person name="Wilson R.K."/>
        </authorList>
    </citation>
    <scope>NUCLEOTIDE SEQUENCE [LARGE SCALE GENOMIC DNA]</scope>
    <source>
        <strain evidence="1">PB4641</strain>
    </source>
</reference>
<name>E3MS33_CAERE</name>
<organism evidence="2">
    <name type="scientific">Caenorhabditis remanei</name>
    <name type="common">Caenorhabditis vulgaris</name>
    <dbReference type="NCBI Taxonomy" id="31234"/>
    <lineage>
        <taxon>Eukaryota</taxon>
        <taxon>Metazoa</taxon>
        <taxon>Ecdysozoa</taxon>
        <taxon>Nematoda</taxon>
        <taxon>Chromadorea</taxon>
        <taxon>Rhabditida</taxon>
        <taxon>Rhabditina</taxon>
        <taxon>Rhabditomorpha</taxon>
        <taxon>Rhabditoidea</taxon>
        <taxon>Rhabditidae</taxon>
        <taxon>Peloderinae</taxon>
        <taxon>Caenorhabditis</taxon>
    </lineage>
</organism>
<dbReference type="InParanoid" id="E3MS33"/>
<dbReference type="PANTHER" id="PTHR31379:SF1">
    <property type="entry name" value="F-BOX C PROTEIN-RELATED"/>
    <property type="match status" value="1"/>
</dbReference>
<dbReference type="OrthoDB" id="5910451at2759"/>
<dbReference type="Proteomes" id="UP000008281">
    <property type="component" value="Unassembled WGS sequence"/>
</dbReference>
<dbReference type="PANTHER" id="PTHR31379">
    <property type="entry name" value="F-BOX C PROTEIN-RELATED-RELATED"/>
    <property type="match status" value="1"/>
</dbReference>
<evidence type="ECO:0008006" key="3">
    <source>
        <dbReference type="Google" id="ProtNLM"/>
    </source>
</evidence>
<gene>
    <name evidence="1" type="ORF">CRE_17313</name>
</gene>
<keyword evidence="2" id="KW-1185">Reference proteome</keyword>
<proteinExistence type="predicted"/>
<accession>E3MS33</accession>
<sequence>MQRKPLAYDSLKTVLQHMGPEIRFELTRRIPQIRLTEAVVPLKINFLELGVNSTKINGKTYEMRTYHDYDQGVTVPKYIRNRNKNGGLTVDYDRFGHRDDSFRNVLTAGDLDFRDGRVLPAEGRMREVVVNGLESLRMALDEVTSLMQPYIFERLDQSPPWRNVIRLSITSKHKNQKFHQLPFNCRLHEAVKILNKLLVCRGNSLVNVNTLKISNSYYILRIPMNFKLKINNLDLKVGNSFYETVNGIIHESSYPLTSVYANSVSDNINVLDHPLITDAKTIKVTDVTIPRGQRLPLLLKMQNPTILVDSLGFLETNGMIALIRNLKESSRPIGHKIRLNTLGFNTAFQTLKEIANQFDGTRIRGRKIKIPMNHSSTLQVSYLPKHIDSGNEDFYLEIVVVSDNN</sequence>
<protein>
    <recommendedName>
        <fullName evidence="3">DUF38 domain-containing protein</fullName>
    </recommendedName>
</protein>
<dbReference type="HOGENOM" id="CLU_042576_0_1_1"/>
<evidence type="ECO:0000313" key="1">
    <source>
        <dbReference type="EMBL" id="EFP08137.1"/>
    </source>
</evidence>
<dbReference type="EMBL" id="DS268471">
    <property type="protein sequence ID" value="EFP08137.1"/>
    <property type="molecule type" value="Genomic_DNA"/>
</dbReference>
<dbReference type="AlphaFoldDB" id="E3MS33"/>
<dbReference type="Pfam" id="PF12078">
    <property type="entry name" value="DUF3557"/>
    <property type="match status" value="1"/>
</dbReference>